<dbReference type="Proteomes" id="UP000028582">
    <property type="component" value="Unassembled WGS sequence"/>
</dbReference>
<proteinExistence type="predicted"/>
<sequence>MVQEATAASRQLHWSIEWGLVMIDAHNNDLEASKAKLFRVIALR</sequence>
<evidence type="ECO:0000313" key="1">
    <source>
        <dbReference type="EMBL" id="ETO82142.1"/>
    </source>
</evidence>
<comment type="caution">
    <text evidence="1">The sequence shown here is derived from an EMBL/GenBank/DDBJ whole genome shotgun (WGS) entry which is preliminary data.</text>
</comment>
<evidence type="ECO:0000313" key="2">
    <source>
        <dbReference type="Proteomes" id="UP000028582"/>
    </source>
</evidence>
<organism evidence="1 2">
    <name type="scientific">Phytophthora nicotianae P1976</name>
    <dbReference type="NCBI Taxonomy" id="1317066"/>
    <lineage>
        <taxon>Eukaryota</taxon>
        <taxon>Sar</taxon>
        <taxon>Stramenopiles</taxon>
        <taxon>Oomycota</taxon>
        <taxon>Peronosporomycetes</taxon>
        <taxon>Peronosporales</taxon>
        <taxon>Peronosporaceae</taxon>
        <taxon>Phytophthora</taxon>
    </lineage>
</organism>
<gene>
    <name evidence="1" type="ORF">F444_03687</name>
</gene>
<dbReference type="AlphaFoldDB" id="A0A081ATD1"/>
<name>A0A081ATD1_PHYNI</name>
<accession>A0A081ATD1</accession>
<protein>
    <submittedName>
        <fullName evidence="1">Uncharacterized protein</fullName>
    </submittedName>
</protein>
<dbReference type="EMBL" id="ANJA01000751">
    <property type="protein sequence ID" value="ETO82142.1"/>
    <property type="molecule type" value="Genomic_DNA"/>
</dbReference>
<reference evidence="1 2" key="1">
    <citation type="submission" date="2013-11" db="EMBL/GenBank/DDBJ databases">
        <title>The Genome Sequence of Phytophthora parasitica P1976.</title>
        <authorList>
            <consortium name="The Broad Institute Genomics Platform"/>
            <person name="Russ C."/>
            <person name="Tyler B."/>
            <person name="Panabieres F."/>
            <person name="Shan W."/>
            <person name="Tripathy S."/>
            <person name="Grunwald N."/>
            <person name="Machado M."/>
            <person name="Johnson C.S."/>
            <person name="Walker B."/>
            <person name="Young S."/>
            <person name="Zeng Q."/>
            <person name="Gargeya S."/>
            <person name="Fitzgerald M."/>
            <person name="Haas B."/>
            <person name="Abouelleil A."/>
            <person name="Allen A.W."/>
            <person name="Alvarado L."/>
            <person name="Arachchi H.M."/>
            <person name="Berlin A.M."/>
            <person name="Chapman S.B."/>
            <person name="Gainer-Dewar J."/>
            <person name="Goldberg J."/>
            <person name="Griggs A."/>
            <person name="Gujja S."/>
            <person name="Hansen M."/>
            <person name="Howarth C."/>
            <person name="Imamovic A."/>
            <person name="Ireland A."/>
            <person name="Larimer J."/>
            <person name="McCowan C."/>
            <person name="Murphy C."/>
            <person name="Pearson M."/>
            <person name="Poon T.W."/>
            <person name="Priest M."/>
            <person name="Roberts A."/>
            <person name="Saif S."/>
            <person name="Shea T."/>
            <person name="Sisk P."/>
            <person name="Sykes S."/>
            <person name="Wortman J."/>
            <person name="Nusbaum C."/>
            <person name="Birren B."/>
        </authorList>
    </citation>
    <scope>NUCLEOTIDE SEQUENCE [LARGE SCALE GENOMIC DNA]</scope>
    <source>
        <strain evidence="1 2">P1976</strain>
    </source>
</reference>